<dbReference type="NCBIfam" id="TIGR00761">
    <property type="entry name" value="argB"/>
    <property type="match status" value="1"/>
</dbReference>
<feature type="site" description="Transition state stabilizer" evidence="9">
    <location>
        <position position="214"/>
    </location>
</feature>
<evidence type="ECO:0000256" key="5">
    <source>
        <dbReference type="ARBA" id="ARBA00022741"/>
    </source>
</evidence>
<evidence type="ECO:0000256" key="4">
    <source>
        <dbReference type="ARBA" id="ARBA00022679"/>
    </source>
</evidence>
<evidence type="ECO:0000259" key="10">
    <source>
        <dbReference type="Pfam" id="PF00696"/>
    </source>
</evidence>
<gene>
    <name evidence="9 11" type="primary">argB</name>
    <name evidence="11" type="ORF">ACFQNG_02290</name>
</gene>
<evidence type="ECO:0000256" key="6">
    <source>
        <dbReference type="ARBA" id="ARBA00022777"/>
    </source>
</evidence>
<dbReference type="SUPFAM" id="SSF53633">
    <property type="entry name" value="Carbamate kinase-like"/>
    <property type="match status" value="1"/>
</dbReference>
<evidence type="ECO:0000256" key="9">
    <source>
        <dbReference type="HAMAP-Rule" id="MF_00082"/>
    </source>
</evidence>
<feature type="binding site" evidence="9">
    <location>
        <position position="155"/>
    </location>
    <ligand>
        <name>substrate</name>
    </ligand>
</feature>
<dbReference type="CDD" id="cd04238">
    <property type="entry name" value="AAK_NAGK-like"/>
    <property type="match status" value="1"/>
</dbReference>
<dbReference type="PANTHER" id="PTHR23342">
    <property type="entry name" value="N-ACETYLGLUTAMATE SYNTHASE"/>
    <property type="match status" value="1"/>
</dbReference>
<evidence type="ECO:0000256" key="3">
    <source>
        <dbReference type="ARBA" id="ARBA00022605"/>
    </source>
</evidence>
<evidence type="ECO:0000256" key="1">
    <source>
        <dbReference type="ARBA" id="ARBA00004828"/>
    </source>
</evidence>
<keyword evidence="3 9" id="KW-0028">Amino-acid biosynthesis</keyword>
<evidence type="ECO:0000256" key="7">
    <source>
        <dbReference type="ARBA" id="ARBA00022840"/>
    </source>
</evidence>
<dbReference type="Proteomes" id="UP001596500">
    <property type="component" value="Unassembled WGS sequence"/>
</dbReference>
<comment type="caution">
    <text evidence="11">The sequence shown here is derived from an EMBL/GenBank/DDBJ whole genome shotgun (WGS) entry which is preliminary data.</text>
</comment>
<dbReference type="EC" id="2.7.2.8" evidence="9"/>
<dbReference type="RefSeq" id="WP_379863204.1">
    <property type="nucleotide sequence ID" value="NZ_JBHTBW010000006.1"/>
</dbReference>
<name>A0ABW2RG92_9BACL</name>
<dbReference type="EMBL" id="JBHTBW010000006">
    <property type="protein sequence ID" value="MFC7439994.1"/>
    <property type="molecule type" value="Genomic_DNA"/>
</dbReference>
<keyword evidence="5 9" id="KW-0547">Nucleotide-binding</keyword>
<dbReference type="InterPro" id="IPR004662">
    <property type="entry name" value="AcgluKinase_fam"/>
</dbReference>
<dbReference type="InterPro" id="IPR037528">
    <property type="entry name" value="ArgB"/>
</dbReference>
<feature type="binding site" evidence="9">
    <location>
        <begin position="41"/>
        <end position="42"/>
    </location>
    <ligand>
        <name>substrate</name>
    </ligand>
</feature>
<organism evidence="11 12">
    <name type="scientific">Laceyella putida</name>
    <dbReference type="NCBI Taxonomy" id="110101"/>
    <lineage>
        <taxon>Bacteria</taxon>
        <taxon>Bacillati</taxon>
        <taxon>Bacillota</taxon>
        <taxon>Bacilli</taxon>
        <taxon>Bacillales</taxon>
        <taxon>Thermoactinomycetaceae</taxon>
        <taxon>Laceyella</taxon>
    </lineage>
</organism>
<proteinExistence type="inferred from homology"/>
<evidence type="ECO:0000313" key="11">
    <source>
        <dbReference type="EMBL" id="MFC7439994.1"/>
    </source>
</evidence>
<accession>A0ABW2RG92</accession>
<keyword evidence="6 9" id="KW-0418">Kinase</keyword>
<protein>
    <recommendedName>
        <fullName evidence="9">Acetylglutamate kinase</fullName>
        <ecNumber evidence="9">2.7.2.8</ecNumber>
    </recommendedName>
    <alternativeName>
        <fullName evidence="9">N-acetyl-L-glutamate 5-phosphotransferase</fullName>
    </alternativeName>
    <alternativeName>
        <fullName evidence="9">NAG kinase</fullName>
        <shortName evidence="9">NAGK</shortName>
    </alternativeName>
</protein>
<reference evidence="12" key="1">
    <citation type="journal article" date="2019" name="Int. J. Syst. Evol. Microbiol.">
        <title>The Global Catalogue of Microorganisms (GCM) 10K type strain sequencing project: providing services to taxonomists for standard genome sequencing and annotation.</title>
        <authorList>
            <consortium name="The Broad Institute Genomics Platform"/>
            <consortium name="The Broad Institute Genome Sequencing Center for Infectious Disease"/>
            <person name="Wu L."/>
            <person name="Ma J."/>
        </authorList>
    </citation>
    <scope>NUCLEOTIDE SEQUENCE [LARGE SCALE GENOMIC DNA]</scope>
    <source>
        <strain evidence="12">CGMCC 1.12942</strain>
    </source>
</reference>
<comment type="catalytic activity">
    <reaction evidence="8 9">
        <text>N-acetyl-L-glutamate + ATP = N-acetyl-L-glutamyl 5-phosphate + ADP</text>
        <dbReference type="Rhea" id="RHEA:14629"/>
        <dbReference type="ChEBI" id="CHEBI:30616"/>
        <dbReference type="ChEBI" id="CHEBI:44337"/>
        <dbReference type="ChEBI" id="CHEBI:57936"/>
        <dbReference type="ChEBI" id="CHEBI:456216"/>
        <dbReference type="EC" id="2.7.2.8"/>
    </reaction>
</comment>
<comment type="subcellular location">
    <subcellularLocation>
        <location evidence="9">Cytoplasm</location>
    </subcellularLocation>
</comment>
<dbReference type="Gene3D" id="3.40.1160.10">
    <property type="entry name" value="Acetylglutamate kinase-like"/>
    <property type="match status" value="1"/>
</dbReference>
<dbReference type="PIRSF" id="PIRSF000728">
    <property type="entry name" value="NAGK"/>
    <property type="match status" value="1"/>
</dbReference>
<dbReference type="Pfam" id="PF00696">
    <property type="entry name" value="AA_kinase"/>
    <property type="match status" value="1"/>
</dbReference>
<evidence type="ECO:0000256" key="8">
    <source>
        <dbReference type="ARBA" id="ARBA00048141"/>
    </source>
</evidence>
<keyword evidence="12" id="KW-1185">Reference proteome</keyword>
<dbReference type="HAMAP" id="MF_00082">
    <property type="entry name" value="ArgB"/>
    <property type="match status" value="1"/>
</dbReference>
<dbReference type="InterPro" id="IPR036393">
    <property type="entry name" value="AceGlu_kinase-like_sf"/>
</dbReference>
<feature type="domain" description="Aspartate/glutamate/uridylate kinase" evidence="10">
    <location>
        <begin position="4"/>
        <end position="232"/>
    </location>
</feature>
<evidence type="ECO:0000313" key="12">
    <source>
        <dbReference type="Proteomes" id="UP001596500"/>
    </source>
</evidence>
<evidence type="ECO:0000256" key="2">
    <source>
        <dbReference type="ARBA" id="ARBA00022571"/>
    </source>
</evidence>
<comment type="pathway">
    <text evidence="1 9">Amino-acid biosynthesis; L-arginine biosynthesis; N(2)-acetyl-L-ornithine from L-glutamate: step 2/4.</text>
</comment>
<comment type="function">
    <text evidence="9">Catalyzes the ATP-dependent phosphorylation of N-acetyl-L-glutamate.</text>
</comment>
<feature type="binding site" evidence="9">
    <location>
        <position position="63"/>
    </location>
    <ligand>
        <name>substrate</name>
    </ligand>
</feature>
<dbReference type="PANTHER" id="PTHR23342:SF0">
    <property type="entry name" value="N-ACETYLGLUTAMATE SYNTHASE, MITOCHONDRIAL"/>
    <property type="match status" value="1"/>
</dbReference>
<keyword evidence="9" id="KW-0963">Cytoplasm</keyword>
<comment type="similarity">
    <text evidence="9">Belongs to the acetylglutamate kinase family. ArgB subfamily.</text>
</comment>
<sequence length="265" mass="28164">MEQLVVLKVGGSVLERLHPAFFAQCFEAWRSGTKVVIVHGGGPAISELMEKQGKKPTFVKGRRVTDDETLSLVQMALAGQVNKQLVTRLIKQHVAAIGISGVDLELLKAEQVEPELGYVGRVTDVNVDALDQVLSQGWVPVIASLGVDESGQVYNINADEAAADIAIALGADQLVLLSDVDGICVDGRVLEKVSPPSIERYIQTGVITGGMIPKVRSALQSLYKGISVIRIVNGVHADAFKQGAGTCIVNEEVIEHGVVSNVPPS</sequence>
<dbReference type="InterPro" id="IPR001048">
    <property type="entry name" value="Asp/Glu/Uridylate_kinase"/>
</dbReference>
<feature type="site" description="Transition state stabilizer" evidence="9">
    <location>
        <position position="8"/>
    </location>
</feature>
<keyword evidence="4 9" id="KW-0808">Transferase</keyword>
<keyword evidence="2 9" id="KW-0055">Arginine biosynthesis</keyword>
<dbReference type="GO" id="GO:0003991">
    <property type="term" value="F:acetylglutamate kinase activity"/>
    <property type="evidence" value="ECO:0007669"/>
    <property type="project" value="UniProtKB-EC"/>
</dbReference>
<keyword evidence="7 9" id="KW-0067">ATP-binding</keyword>